<name>A0A926ESF6_9FIRM</name>
<dbReference type="EMBL" id="JACRTD010000024">
    <property type="protein sequence ID" value="MBC8586607.1"/>
    <property type="molecule type" value="Genomic_DNA"/>
</dbReference>
<dbReference type="AlphaFoldDB" id="A0A926ESF6"/>
<keyword evidence="2" id="KW-0812">Transmembrane</keyword>
<sequence>MDEMERKVIELEQREKSNSHRIDKLEGIAEAIHEQNSSIKELVSEIKRTNEHVTDHEDRLTDLERRPAQRWNTMTRTIFTTVVSTISGGIVGALIAMLIK</sequence>
<accession>A0A926ESF6</accession>
<keyword evidence="2" id="KW-0472">Membrane</keyword>
<dbReference type="Proteomes" id="UP000623678">
    <property type="component" value="Unassembled WGS sequence"/>
</dbReference>
<protein>
    <submittedName>
        <fullName evidence="3">Uncharacterized protein</fullName>
    </submittedName>
</protein>
<gene>
    <name evidence="3" type="ORF">H8705_13590</name>
</gene>
<evidence type="ECO:0000256" key="2">
    <source>
        <dbReference type="SAM" id="Phobius"/>
    </source>
</evidence>
<keyword evidence="1" id="KW-0175">Coiled coil</keyword>
<dbReference type="RefSeq" id="WP_262396313.1">
    <property type="nucleotide sequence ID" value="NZ_JACRTD010000024.1"/>
</dbReference>
<feature type="coiled-coil region" evidence="1">
    <location>
        <begin position="1"/>
        <end position="66"/>
    </location>
</feature>
<comment type="caution">
    <text evidence="3">The sequence shown here is derived from an EMBL/GenBank/DDBJ whole genome shotgun (WGS) entry which is preliminary data.</text>
</comment>
<proteinExistence type="predicted"/>
<organism evidence="3 4">
    <name type="scientific">Youxingia wuxianensis</name>
    <dbReference type="NCBI Taxonomy" id="2763678"/>
    <lineage>
        <taxon>Bacteria</taxon>
        <taxon>Bacillati</taxon>
        <taxon>Bacillota</taxon>
        <taxon>Clostridia</taxon>
        <taxon>Eubacteriales</taxon>
        <taxon>Oscillospiraceae</taxon>
        <taxon>Youxingia</taxon>
    </lineage>
</organism>
<evidence type="ECO:0000313" key="4">
    <source>
        <dbReference type="Proteomes" id="UP000623678"/>
    </source>
</evidence>
<reference evidence="3" key="1">
    <citation type="submission" date="2020-08" db="EMBL/GenBank/DDBJ databases">
        <title>Genome public.</title>
        <authorList>
            <person name="Liu C."/>
            <person name="Sun Q."/>
        </authorList>
    </citation>
    <scope>NUCLEOTIDE SEQUENCE</scope>
    <source>
        <strain evidence="3">NSJ-64</strain>
    </source>
</reference>
<evidence type="ECO:0000313" key="3">
    <source>
        <dbReference type="EMBL" id="MBC8586607.1"/>
    </source>
</evidence>
<evidence type="ECO:0000256" key="1">
    <source>
        <dbReference type="SAM" id="Coils"/>
    </source>
</evidence>
<feature type="transmembrane region" description="Helical" evidence="2">
    <location>
        <begin position="78"/>
        <end position="99"/>
    </location>
</feature>
<keyword evidence="4" id="KW-1185">Reference proteome</keyword>
<keyword evidence="2" id="KW-1133">Transmembrane helix</keyword>